<feature type="transmembrane region" description="Helical" evidence="2">
    <location>
        <begin position="342"/>
        <end position="363"/>
    </location>
</feature>
<name>A0AAW0FM45_9APHY</name>
<protein>
    <submittedName>
        <fullName evidence="3">Uncharacterized protein</fullName>
    </submittedName>
</protein>
<accession>A0AAW0FM45</accession>
<evidence type="ECO:0000313" key="3">
    <source>
        <dbReference type="EMBL" id="KAK7681866.1"/>
    </source>
</evidence>
<sequence length="373" mass="41754">MARSKDSQGVQPKKPALRRCTTLLADAKTVCNKLVTTTKPRCLKHQREYAILTRAYKKHAKIADSLYTTVVLVTFSAVRLLQSSEEAQQKLRVIDKFIQTISLEISGRNTHHQRFFEETDSGHVARIKGQEAKLTRAKTIRNVLDAKRENLRRAEVASVHRDLVSIPQNLAYLQQNSQCEQGKSHFFPTEENNVTVEHESYNEDAYHSGTPYPEMVVNIPKPADPQMTSESVSASTHQCSDSKHSSLPLLLSQPPTPVIDRPVIVQTHPTMRSSQETLCQYLQIKDIDKTRGITTSSCGRVSGKLLPPIPTTLVPIHDAHPSKMADQSHKKGYTAKTLCTPFLFAVLALMAILVCNFVVRLVSNPRSCRIGLR</sequence>
<evidence type="ECO:0000313" key="4">
    <source>
        <dbReference type="Proteomes" id="UP001385951"/>
    </source>
</evidence>
<evidence type="ECO:0000256" key="1">
    <source>
        <dbReference type="SAM" id="MobiDB-lite"/>
    </source>
</evidence>
<gene>
    <name evidence="3" type="ORF">QCA50_015214</name>
</gene>
<feature type="compositionally biased region" description="Polar residues" evidence="1">
    <location>
        <begin position="226"/>
        <end position="239"/>
    </location>
</feature>
<keyword evidence="2" id="KW-1133">Transmembrane helix</keyword>
<dbReference type="AlphaFoldDB" id="A0AAW0FM45"/>
<evidence type="ECO:0000256" key="2">
    <source>
        <dbReference type="SAM" id="Phobius"/>
    </source>
</evidence>
<keyword evidence="2" id="KW-0472">Membrane</keyword>
<proteinExistence type="predicted"/>
<organism evidence="3 4">
    <name type="scientific">Cerrena zonata</name>
    <dbReference type="NCBI Taxonomy" id="2478898"/>
    <lineage>
        <taxon>Eukaryota</taxon>
        <taxon>Fungi</taxon>
        <taxon>Dikarya</taxon>
        <taxon>Basidiomycota</taxon>
        <taxon>Agaricomycotina</taxon>
        <taxon>Agaricomycetes</taxon>
        <taxon>Polyporales</taxon>
        <taxon>Cerrenaceae</taxon>
        <taxon>Cerrena</taxon>
    </lineage>
</organism>
<feature type="region of interest" description="Disordered" evidence="1">
    <location>
        <begin position="224"/>
        <end position="245"/>
    </location>
</feature>
<dbReference type="EMBL" id="JASBNA010000039">
    <property type="protein sequence ID" value="KAK7681866.1"/>
    <property type="molecule type" value="Genomic_DNA"/>
</dbReference>
<keyword evidence="4" id="KW-1185">Reference proteome</keyword>
<reference evidence="3 4" key="1">
    <citation type="submission" date="2022-09" db="EMBL/GenBank/DDBJ databases">
        <authorList>
            <person name="Palmer J.M."/>
        </authorList>
    </citation>
    <scope>NUCLEOTIDE SEQUENCE [LARGE SCALE GENOMIC DNA]</scope>
    <source>
        <strain evidence="3 4">DSM 7382</strain>
    </source>
</reference>
<keyword evidence="2" id="KW-0812">Transmembrane</keyword>
<comment type="caution">
    <text evidence="3">The sequence shown here is derived from an EMBL/GenBank/DDBJ whole genome shotgun (WGS) entry which is preliminary data.</text>
</comment>
<dbReference type="Proteomes" id="UP001385951">
    <property type="component" value="Unassembled WGS sequence"/>
</dbReference>